<keyword evidence="4" id="KW-1185">Reference proteome</keyword>
<dbReference type="OMA" id="SYQIRVG"/>
<dbReference type="GO" id="GO:0019185">
    <property type="term" value="C:snRNA-activating protein complex"/>
    <property type="evidence" value="ECO:0007669"/>
    <property type="project" value="TreeGrafter"/>
</dbReference>
<dbReference type="OrthoDB" id="20127at2759"/>
<accession>A0A8C6NJF1</accession>
<feature type="region of interest" description="Disordered" evidence="1">
    <location>
        <begin position="237"/>
        <end position="285"/>
    </location>
</feature>
<evidence type="ECO:0000313" key="4">
    <source>
        <dbReference type="Proteomes" id="UP000694548"/>
    </source>
</evidence>
<dbReference type="GeneID" id="107380413"/>
<dbReference type="RefSeq" id="XP_015807144.3">
    <property type="nucleotide sequence ID" value="XM_015951658.3"/>
</dbReference>
<evidence type="ECO:0000313" key="3">
    <source>
        <dbReference type="Ensembl" id="ENSNFUP00015005602.1"/>
    </source>
</evidence>
<reference evidence="2" key="2">
    <citation type="submission" date="2020-03" db="EMBL/GenBank/DDBJ databases">
        <title>Intra-Species Differences in Population Size shape Life History and Genome Evolution.</title>
        <authorList>
            <person name="Willemsen D."/>
            <person name="Cui R."/>
            <person name="Valenzano D.R."/>
        </authorList>
    </citation>
    <scope>NUCLEOTIDE SEQUENCE</scope>
    <source>
        <strain evidence="2">GRZ</strain>
        <tissue evidence="2">Whole</tissue>
    </source>
</reference>
<dbReference type="GeneTree" id="ENSGT00390000018691"/>
<proteinExistence type="predicted"/>
<dbReference type="Proteomes" id="UP000822369">
    <property type="component" value="Chromosome 2"/>
</dbReference>
<gene>
    <name evidence="3" type="primary">LOC107380413</name>
    <name evidence="2" type="ORF">G4P62_000616</name>
</gene>
<name>A0A8C6NJF1_NOTFU</name>
<feature type="compositionally biased region" description="Basic residues" evidence="1">
    <location>
        <begin position="308"/>
        <end position="320"/>
    </location>
</feature>
<dbReference type="AlphaFoldDB" id="A0A8C6NJF1"/>
<feature type="region of interest" description="Disordered" evidence="1">
    <location>
        <begin position="298"/>
        <end position="344"/>
    </location>
</feature>
<dbReference type="PANTHER" id="PTHR15131">
    <property type="entry name" value="SMALL NUCLEAR RNA ACTIVATING COMPLEX, POLYPEPTIDE 1"/>
    <property type="match status" value="1"/>
</dbReference>
<dbReference type="GO" id="GO:0042796">
    <property type="term" value="P:snRNA transcription by RNA polymerase III"/>
    <property type="evidence" value="ECO:0007669"/>
    <property type="project" value="TreeGrafter"/>
</dbReference>
<reference evidence="3" key="1">
    <citation type="submission" date="2014-08" db="EMBL/GenBank/DDBJ databases">
        <authorList>
            <person name="Senf B."/>
            <person name="Petzold A."/>
            <person name="Downie B.R."/>
            <person name="Koch P."/>
            <person name="Platzer M."/>
        </authorList>
    </citation>
    <scope>NUCLEOTIDE SEQUENCE [LARGE SCALE GENOMIC DNA]</scope>
    <source>
        <strain evidence="3">GRZ</strain>
    </source>
</reference>
<sequence length="344" mass="39713">MPRVPSIYTDFFYEPLTEDVEELLAHFQHTDSVRYEDFSAIWRDLGFSDIFMGINNSSEMKRFSRITLATAMKFFLPPYSYQIRVGGLYLLYAFYQTQLASPTVKIRLALKDWTHVQAFLRDSLKGGHHDVVYIYQKLVVTKAFHYTAMPHVLAFMKQQKHKTSDRCQEFLSRSTVVHELMSSDILDEMASIQSHYEKLKGATKEVSGTFTMIHQDFTSRLTECMSEFITWQQKTLPSEANKDSKTGSDIEEAAEESSSRAKRLSSIKQRSYSNLMGGSKSRRHRNIQMVDELPSRLEQVQRAEASQKKRPVSLRARTRKSLGVTEKRSIQGWHLSAPEEPALK</sequence>
<protein>
    <submittedName>
        <fullName evidence="2 3">snRNA-activating protein complex subunit 1-like</fullName>
    </submittedName>
</protein>
<reference evidence="3" key="3">
    <citation type="submission" date="2025-05" db="UniProtKB">
        <authorList>
            <consortium name="Ensembl"/>
        </authorList>
    </citation>
    <scope>IDENTIFICATION</scope>
</reference>
<dbReference type="PANTHER" id="PTHR15131:SF3">
    <property type="entry name" value="SNRNA-ACTIVATING PROTEIN COMPLEX SUBUNIT 1"/>
    <property type="match status" value="1"/>
</dbReference>
<dbReference type="GO" id="GO:0042795">
    <property type="term" value="P:snRNA transcription by RNA polymerase II"/>
    <property type="evidence" value="ECO:0007669"/>
    <property type="project" value="TreeGrafter"/>
</dbReference>
<evidence type="ECO:0000313" key="2">
    <source>
        <dbReference type="EMBL" id="KAF7228669.1"/>
    </source>
</evidence>
<dbReference type="GO" id="GO:0043565">
    <property type="term" value="F:sequence-specific DNA binding"/>
    <property type="evidence" value="ECO:0007669"/>
    <property type="project" value="TreeGrafter"/>
</dbReference>
<dbReference type="KEGG" id="nfu:107380413"/>
<dbReference type="EMBL" id="JAAVVJ010000002">
    <property type="protein sequence ID" value="KAF7228669.1"/>
    <property type="molecule type" value="Genomic_DNA"/>
</dbReference>
<dbReference type="Pfam" id="PF09808">
    <property type="entry name" value="SNAPC1"/>
    <property type="match status" value="1"/>
</dbReference>
<evidence type="ECO:0000256" key="1">
    <source>
        <dbReference type="SAM" id="MobiDB-lite"/>
    </source>
</evidence>
<dbReference type="Ensembl" id="ENSNFUT00015005910.1">
    <property type="protein sequence ID" value="ENSNFUP00015005602.1"/>
    <property type="gene ID" value="ENSNFUG00015002806.1"/>
</dbReference>
<dbReference type="InterPro" id="IPR019188">
    <property type="entry name" value="SNAPC1"/>
</dbReference>
<feature type="compositionally biased region" description="Basic and acidic residues" evidence="1">
    <location>
        <begin position="298"/>
        <end position="307"/>
    </location>
</feature>
<organism evidence="3 4">
    <name type="scientific">Nothobranchius furzeri</name>
    <name type="common">Turquoise killifish</name>
    <dbReference type="NCBI Taxonomy" id="105023"/>
    <lineage>
        <taxon>Eukaryota</taxon>
        <taxon>Metazoa</taxon>
        <taxon>Chordata</taxon>
        <taxon>Craniata</taxon>
        <taxon>Vertebrata</taxon>
        <taxon>Euteleostomi</taxon>
        <taxon>Actinopterygii</taxon>
        <taxon>Neopterygii</taxon>
        <taxon>Teleostei</taxon>
        <taxon>Neoteleostei</taxon>
        <taxon>Acanthomorphata</taxon>
        <taxon>Ovalentaria</taxon>
        <taxon>Atherinomorphae</taxon>
        <taxon>Cyprinodontiformes</taxon>
        <taxon>Nothobranchiidae</taxon>
        <taxon>Nothobranchius</taxon>
    </lineage>
</organism>
<dbReference type="Proteomes" id="UP000694548">
    <property type="component" value="Chromosome sgr01"/>
</dbReference>